<dbReference type="EMBL" id="BARU01019651">
    <property type="protein sequence ID" value="GAH55215.1"/>
    <property type="molecule type" value="Genomic_DNA"/>
</dbReference>
<gene>
    <name evidence="2" type="ORF">S03H2_32341</name>
</gene>
<keyword evidence="1" id="KW-0812">Transmembrane</keyword>
<keyword evidence="1" id="KW-1133">Transmembrane helix</keyword>
<keyword evidence="1" id="KW-0472">Membrane</keyword>
<evidence type="ECO:0000313" key="2">
    <source>
        <dbReference type="EMBL" id="GAH55215.1"/>
    </source>
</evidence>
<protein>
    <submittedName>
        <fullName evidence="2">Uncharacterized protein</fullName>
    </submittedName>
</protein>
<evidence type="ECO:0000256" key="1">
    <source>
        <dbReference type="SAM" id="Phobius"/>
    </source>
</evidence>
<accession>X1HDR0</accession>
<name>X1HDR0_9ZZZZ</name>
<sequence length="109" mass="12163">MQPIIRPGGFFLIFGLLKCLPYIAIGLLVVAVVIWVIFGIKKYKWSKILAIVLTVLVLITGLCSLGTLALGRFRGGFPQDGVKFRIFEDRENTSVEMELNVNDSSIDFK</sequence>
<dbReference type="AlphaFoldDB" id="X1HDR0"/>
<feature type="transmembrane region" description="Helical" evidence="1">
    <location>
        <begin position="12"/>
        <end position="36"/>
    </location>
</feature>
<organism evidence="2">
    <name type="scientific">marine sediment metagenome</name>
    <dbReference type="NCBI Taxonomy" id="412755"/>
    <lineage>
        <taxon>unclassified sequences</taxon>
        <taxon>metagenomes</taxon>
        <taxon>ecological metagenomes</taxon>
    </lineage>
</organism>
<reference evidence="2" key="1">
    <citation type="journal article" date="2014" name="Front. Microbiol.">
        <title>High frequency of phylogenetically diverse reductive dehalogenase-homologous genes in deep subseafloor sedimentary metagenomes.</title>
        <authorList>
            <person name="Kawai M."/>
            <person name="Futagami T."/>
            <person name="Toyoda A."/>
            <person name="Takaki Y."/>
            <person name="Nishi S."/>
            <person name="Hori S."/>
            <person name="Arai W."/>
            <person name="Tsubouchi T."/>
            <person name="Morono Y."/>
            <person name="Uchiyama I."/>
            <person name="Ito T."/>
            <person name="Fujiyama A."/>
            <person name="Inagaki F."/>
            <person name="Takami H."/>
        </authorList>
    </citation>
    <scope>NUCLEOTIDE SEQUENCE</scope>
    <source>
        <strain evidence="2">Expedition CK06-06</strain>
    </source>
</reference>
<proteinExistence type="predicted"/>
<feature type="transmembrane region" description="Helical" evidence="1">
    <location>
        <begin position="48"/>
        <end position="70"/>
    </location>
</feature>
<comment type="caution">
    <text evidence="2">The sequence shown here is derived from an EMBL/GenBank/DDBJ whole genome shotgun (WGS) entry which is preliminary data.</text>
</comment>